<dbReference type="GO" id="GO:0004674">
    <property type="term" value="F:protein serine/threonine kinase activity"/>
    <property type="evidence" value="ECO:0007669"/>
    <property type="project" value="UniProtKB-EC"/>
</dbReference>
<dbReference type="PROSITE" id="PS50011">
    <property type="entry name" value="PROTEIN_KINASE_DOM"/>
    <property type="match status" value="1"/>
</dbReference>
<dbReference type="STRING" id="31234.E3MCY4"/>
<dbReference type="SMART" id="SM00220">
    <property type="entry name" value="S_TKc"/>
    <property type="match status" value="1"/>
</dbReference>
<dbReference type="SUPFAM" id="SSF56112">
    <property type="entry name" value="Protein kinase-like (PK-like)"/>
    <property type="match status" value="1"/>
</dbReference>
<feature type="region of interest" description="Disordered" evidence="2">
    <location>
        <begin position="458"/>
        <end position="539"/>
    </location>
</feature>
<dbReference type="InterPro" id="IPR011009">
    <property type="entry name" value="Kinase-like_dom_sf"/>
</dbReference>
<dbReference type="OrthoDB" id="2687620at2759"/>
<protein>
    <recommendedName>
        <fullName evidence="1">non-specific serine/threonine protein kinase</fullName>
        <ecNumber evidence="1">2.7.11.1</ecNumber>
    </recommendedName>
</protein>
<evidence type="ECO:0000256" key="2">
    <source>
        <dbReference type="SAM" id="MobiDB-lite"/>
    </source>
</evidence>
<feature type="compositionally biased region" description="Low complexity" evidence="2">
    <location>
        <begin position="530"/>
        <end position="539"/>
    </location>
</feature>
<evidence type="ECO:0000259" key="3">
    <source>
        <dbReference type="PROSITE" id="PS50011"/>
    </source>
</evidence>
<feature type="compositionally biased region" description="Polar residues" evidence="2">
    <location>
        <begin position="497"/>
        <end position="512"/>
    </location>
</feature>
<reference evidence="4" key="1">
    <citation type="submission" date="2007-07" db="EMBL/GenBank/DDBJ databases">
        <title>PCAP assembly of the Caenorhabditis remanei genome.</title>
        <authorList>
            <consortium name="The Caenorhabditis remanei Sequencing Consortium"/>
            <person name="Wilson R.K."/>
        </authorList>
    </citation>
    <scope>NUCLEOTIDE SEQUENCE [LARGE SCALE GENOMIC DNA]</scope>
    <source>
        <strain evidence="4">PB4641</strain>
    </source>
</reference>
<dbReference type="Proteomes" id="UP000008281">
    <property type="component" value="Unassembled WGS sequence"/>
</dbReference>
<feature type="compositionally biased region" description="Basic and acidic residues" evidence="2">
    <location>
        <begin position="513"/>
        <end position="527"/>
    </location>
</feature>
<proteinExistence type="predicted"/>
<dbReference type="FunCoup" id="E3MCY4">
    <property type="interactions" value="1972"/>
</dbReference>
<evidence type="ECO:0000313" key="5">
    <source>
        <dbReference type="Proteomes" id="UP000008281"/>
    </source>
</evidence>
<evidence type="ECO:0000256" key="1">
    <source>
        <dbReference type="ARBA" id="ARBA00012513"/>
    </source>
</evidence>
<organism evidence="5">
    <name type="scientific">Caenorhabditis remanei</name>
    <name type="common">Caenorhabditis vulgaris</name>
    <dbReference type="NCBI Taxonomy" id="31234"/>
    <lineage>
        <taxon>Eukaryota</taxon>
        <taxon>Metazoa</taxon>
        <taxon>Ecdysozoa</taxon>
        <taxon>Nematoda</taxon>
        <taxon>Chromadorea</taxon>
        <taxon>Rhabditida</taxon>
        <taxon>Rhabditina</taxon>
        <taxon>Rhabditomorpha</taxon>
        <taxon>Rhabditoidea</taxon>
        <taxon>Rhabditidae</taxon>
        <taxon>Peloderinae</taxon>
        <taxon>Caenorhabditis</taxon>
    </lineage>
</organism>
<dbReference type="InterPro" id="IPR050235">
    <property type="entry name" value="CK1_Ser-Thr_kinase"/>
</dbReference>
<evidence type="ECO:0000313" key="4">
    <source>
        <dbReference type="EMBL" id="EFO98548.1"/>
    </source>
</evidence>
<dbReference type="HOGENOM" id="CLU_041199_0_0_1"/>
<dbReference type="PROSITE" id="PS00108">
    <property type="entry name" value="PROTEIN_KINASE_ST"/>
    <property type="match status" value="1"/>
</dbReference>
<feature type="compositionally biased region" description="Polar residues" evidence="2">
    <location>
        <begin position="77"/>
        <end position="86"/>
    </location>
</feature>
<name>E3MCY4_CAERE</name>
<feature type="region of interest" description="Disordered" evidence="2">
    <location>
        <begin position="1"/>
        <end position="89"/>
    </location>
</feature>
<accession>E3MCY4</accession>
<dbReference type="EC" id="2.7.11.1" evidence="1"/>
<dbReference type="InterPro" id="IPR000719">
    <property type="entry name" value="Prot_kinase_dom"/>
</dbReference>
<dbReference type="InParanoid" id="E3MCY4"/>
<dbReference type="AlphaFoldDB" id="E3MCY4"/>
<dbReference type="Pfam" id="PF00069">
    <property type="entry name" value="Pkinase"/>
    <property type="match status" value="1"/>
</dbReference>
<feature type="compositionally biased region" description="Basic residues" evidence="2">
    <location>
        <begin position="44"/>
        <end position="53"/>
    </location>
</feature>
<dbReference type="InterPro" id="IPR008271">
    <property type="entry name" value="Ser/Thr_kinase_AS"/>
</dbReference>
<dbReference type="GO" id="GO:0005524">
    <property type="term" value="F:ATP binding"/>
    <property type="evidence" value="ECO:0007669"/>
    <property type="project" value="InterPro"/>
</dbReference>
<dbReference type="EMBL" id="DS268435">
    <property type="protein sequence ID" value="EFO98548.1"/>
    <property type="molecule type" value="Genomic_DNA"/>
</dbReference>
<dbReference type="PANTHER" id="PTHR11909">
    <property type="entry name" value="CASEIN KINASE-RELATED"/>
    <property type="match status" value="1"/>
</dbReference>
<keyword evidence="5" id="KW-1185">Reference proteome</keyword>
<dbReference type="OMA" id="FIVLPWK"/>
<gene>
    <name evidence="4" type="ORF">CRE_20254</name>
</gene>
<dbReference type="eggNOG" id="KOG1164">
    <property type="taxonomic scope" value="Eukaryota"/>
</dbReference>
<feature type="compositionally biased region" description="Basic and acidic residues" evidence="2">
    <location>
        <begin position="486"/>
        <end position="496"/>
    </location>
</feature>
<feature type="domain" description="Protein kinase" evidence="3">
    <location>
        <begin position="177"/>
        <end position="448"/>
    </location>
</feature>
<sequence>MCPCLLVDKLKNAFGKKKKGKSKESNRSDDSATSPVEPIEKKKEKSKKSKKSKRSENSKGKSKKARSNMKSPDVPSSDPNSLSSRASKPDLVINHPGVELLGQVIHNKPEPKNYIRDILKVERPDLMGSEGILDDGEIKTLDDYLLKGGEMRDGVSLTLGEIVDCDSSARVGKGEDVTIVLLYANGRFGSVYLVHRQADSEQQRAGMSNAMALKTSRRLAATVRMQHEVKTLLGLFNKNSAASKAKIPLPTHITPIFFHGTSCGTPYFIMPMMDANLEKIKQDIGQRFPWVDAFYIGQEALIGIKQCHEHSIIHRDIKPTNLLLSIQNNKNWWLCDFGDSCSTGEVKILSPPDALTLPYLSRTAHQSLQKPTKATISMDIESWLYLFIDLFIVLPWKNKVEEAETLEAKHAFWTSTTQFIEKNTSKVPPQLLPIIQIVGNSSIDKPYAQLTTLLREGFNQNNKNPPWKPFWIEKRKKTAPPPKTPANDKKENDKKSSTVSASAGTTQTSENPSKNEKTSGKPNEAKSKTKSVSKSVSKG</sequence>
<dbReference type="Gene3D" id="1.10.510.10">
    <property type="entry name" value="Transferase(Phosphotransferase) domain 1"/>
    <property type="match status" value="1"/>
</dbReference>